<feature type="region of interest" description="Disordered" evidence="1">
    <location>
        <begin position="87"/>
        <end position="112"/>
    </location>
</feature>
<comment type="caution">
    <text evidence="2">The sequence shown here is derived from an EMBL/GenBank/DDBJ whole genome shotgun (WGS) entry which is preliminary data.</text>
</comment>
<evidence type="ECO:0000313" key="3">
    <source>
        <dbReference type="Proteomes" id="UP001066276"/>
    </source>
</evidence>
<sequence>MRFSLRPRRRTGVSQHGRAFQSLACTRSVQRMCTGFVPAFLASQGAGSAPSVAPLRPFNLSGAQPSGVPFSPILWAWQPSVMRKRRSASVDVPARRGPRVSSTQLAAPPILK</sequence>
<evidence type="ECO:0000256" key="1">
    <source>
        <dbReference type="SAM" id="MobiDB-lite"/>
    </source>
</evidence>
<dbReference type="Proteomes" id="UP001066276">
    <property type="component" value="Chromosome 3_2"/>
</dbReference>
<evidence type="ECO:0000313" key="2">
    <source>
        <dbReference type="EMBL" id="KAJ1177640.1"/>
    </source>
</evidence>
<gene>
    <name evidence="2" type="ORF">NDU88_002892</name>
</gene>
<protein>
    <submittedName>
        <fullName evidence="2">Uncharacterized protein</fullName>
    </submittedName>
</protein>
<accession>A0AAV7TLV1</accession>
<dbReference type="AlphaFoldDB" id="A0AAV7TLV1"/>
<keyword evidence="3" id="KW-1185">Reference proteome</keyword>
<reference evidence="2" key="1">
    <citation type="journal article" date="2022" name="bioRxiv">
        <title>Sequencing and chromosome-scale assembly of the giantPleurodeles waltlgenome.</title>
        <authorList>
            <person name="Brown T."/>
            <person name="Elewa A."/>
            <person name="Iarovenko S."/>
            <person name="Subramanian E."/>
            <person name="Araus A.J."/>
            <person name="Petzold A."/>
            <person name="Susuki M."/>
            <person name="Suzuki K.-i.T."/>
            <person name="Hayashi T."/>
            <person name="Toyoda A."/>
            <person name="Oliveira C."/>
            <person name="Osipova E."/>
            <person name="Leigh N.D."/>
            <person name="Simon A."/>
            <person name="Yun M.H."/>
        </authorList>
    </citation>
    <scope>NUCLEOTIDE SEQUENCE</scope>
    <source>
        <strain evidence="2">20211129_DDA</strain>
        <tissue evidence="2">Liver</tissue>
    </source>
</reference>
<organism evidence="2 3">
    <name type="scientific">Pleurodeles waltl</name>
    <name type="common">Iberian ribbed newt</name>
    <dbReference type="NCBI Taxonomy" id="8319"/>
    <lineage>
        <taxon>Eukaryota</taxon>
        <taxon>Metazoa</taxon>
        <taxon>Chordata</taxon>
        <taxon>Craniata</taxon>
        <taxon>Vertebrata</taxon>
        <taxon>Euteleostomi</taxon>
        <taxon>Amphibia</taxon>
        <taxon>Batrachia</taxon>
        <taxon>Caudata</taxon>
        <taxon>Salamandroidea</taxon>
        <taxon>Salamandridae</taxon>
        <taxon>Pleurodelinae</taxon>
        <taxon>Pleurodeles</taxon>
    </lineage>
</organism>
<proteinExistence type="predicted"/>
<dbReference type="EMBL" id="JANPWB010000006">
    <property type="protein sequence ID" value="KAJ1177640.1"/>
    <property type="molecule type" value="Genomic_DNA"/>
</dbReference>
<name>A0AAV7TLV1_PLEWA</name>